<protein>
    <submittedName>
        <fullName evidence="1">Uncharacterized protein</fullName>
    </submittedName>
</protein>
<proteinExistence type="predicted"/>
<name>A0A2H4JBS6_9CAUD</name>
<gene>
    <name evidence="1" type="ORF">8F9_26</name>
</gene>
<evidence type="ECO:0000313" key="1">
    <source>
        <dbReference type="EMBL" id="ASN72712.1"/>
    </source>
</evidence>
<reference evidence="1" key="1">
    <citation type="submission" date="2017-06" db="EMBL/GenBank/DDBJ databases">
        <title>Novel phages from South African skin metaviromes.</title>
        <authorList>
            <person name="van Zyl L.J."/>
            <person name="Abrahams Y."/>
            <person name="Stander E.A."/>
            <person name="Kirby B.M."/>
            <person name="Clavaud C."/>
            <person name="Farcet C."/>
            <person name="Breton L."/>
            <person name="Trindade M.I."/>
        </authorList>
    </citation>
    <scope>NUCLEOTIDE SEQUENCE</scope>
</reference>
<dbReference type="EMBL" id="MF417968">
    <property type="protein sequence ID" value="ASN72712.1"/>
    <property type="molecule type" value="Genomic_DNA"/>
</dbReference>
<accession>A0A2H4JBS6</accession>
<sequence>MLMKPIMKWSCRELNDGWVMIGVVVDLSGPGEGECMLGYRRAVHPFHFDEAENPVIAFGAVISEMTQRIQKGYGVGAPTHSASRACAFEPSPIQPRFTLVQTDSGIAGGAA</sequence>
<organism evidence="1">
    <name type="scientific">uncultured Caudovirales phage</name>
    <dbReference type="NCBI Taxonomy" id="2100421"/>
    <lineage>
        <taxon>Viruses</taxon>
        <taxon>Duplodnaviria</taxon>
        <taxon>Heunggongvirae</taxon>
        <taxon>Uroviricota</taxon>
        <taxon>Caudoviricetes</taxon>
        <taxon>Peduoviridae</taxon>
        <taxon>Maltschvirus</taxon>
        <taxon>Maltschvirus maltsch</taxon>
    </lineage>
</organism>